<accession>A0A7J7KHM0</accession>
<dbReference type="EMBL" id="VXIV02000526">
    <property type="protein sequence ID" value="KAF6037733.1"/>
    <property type="molecule type" value="Genomic_DNA"/>
</dbReference>
<reference evidence="1" key="1">
    <citation type="submission" date="2020-06" db="EMBL/GenBank/DDBJ databases">
        <title>Draft genome of Bugula neritina, a colonial animal packing powerful symbionts and potential medicines.</title>
        <authorList>
            <person name="Rayko M."/>
        </authorList>
    </citation>
    <scope>NUCLEOTIDE SEQUENCE [LARGE SCALE GENOMIC DNA]</scope>
    <source>
        <strain evidence="1">Kwan_BN1</strain>
    </source>
</reference>
<proteinExistence type="predicted"/>
<dbReference type="Proteomes" id="UP000593567">
    <property type="component" value="Unassembled WGS sequence"/>
</dbReference>
<evidence type="ECO:0000313" key="1">
    <source>
        <dbReference type="EMBL" id="KAF6037733.1"/>
    </source>
</evidence>
<organism evidence="1 2">
    <name type="scientific">Bugula neritina</name>
    <name type="common">Brown bryozoan</name>
    <name type="synonym">Sertularia neritina</name>
    <dbReference type="NCBI Taxonomy" id="10212"/>
    <lineage>
        <taxon>Eukaryota</taxon>
        <taxon>Metazoa</taxon>
        <taxon>Spiralia</taxon>
        <taxon>Lophotrochozoa</taxon>
        <taxon>Bryozoa</taxon>
        <taxon>Gymnolaemata</taxon>
        <taxon>Cheilostomatida</taxon>
        <taxon>Flustrina</taxon>
        <taxon>Buguloidea</taxon>
        <taxon>Bugulidae</taxon>
        <taxon>Bugula</taxon>
    </lineage>
</organism>
<sequence>MAIHVLLQQTLYIVDVFALATYVNHYFVAMLRMGPAGDGHHEHGLNLSLWVKGELFTFGTVAGTPHPRLGFSNIRKW</sequence>
<protein>
    <submittedName>
        <fullName evidence="1">Uncharacterized protein</fullName>
    </submittedName>
</protein>
<comment type="caution">
    <text evidence="1">The sequence shown here is derived from an EMBL/GenBank/DDBJ whole genome shotgun (WGS) entry which is preliminary data.</text>
</comment>
<keyword evidence="2" id="KW-1185">Reference proteome</keyword>
<gene>
    <name evidence="1" type="ORF">EB796_003967</name>
</gene>
<name>A0A7J7KHM0_BUGNE</name>
<dbReference type="AlphaFoldDB" id="A0A7J7KHM0"/>
<evidence type="ECO:0000313" key="2">
    <source>
        <dbReference type="Proteomes" id="UP000593567"/>
    </source>
</evidence>